<accession>A0ABN3NIW1</accession>
<keyword evidence="3" id="KW-1185">Reference proteome</keyword>
<evidence type="ECO:0000313" key="2">
    <source>
        <dbReference type="EMBL" id="GAA2523591.1"/>
    </source>
</evidence>
<protein>
    <recommendedName>
        <fullName evidence="1">Competence protein CoiA nuclease-like domain-containing protein</fullName>
    </recommendedName>
</protein>
<name>A0ABN3NIW1_STRLO</name>
<sequence>MPLTARWDGPGTLDVTLEGLGCGVVWEAVYRVRPRPVLACTGCGGPMHAKVSGRGGRFFAHDRRSPDCAAAGETEEHRSLKRALAAAARQAGHQVQLEAGAAHGGWRADVLVTAPGGGRTALEAQVSSAPVDDVLARTRRYQDDGLGIVWFTHRAARWLEHVPAARLYRPAAPDGPFSRLHPLVSGFSAVACAEVCDPRPFWHSPVHAGWDHPEERDLPQFIADVLHGRLVPRTATTALGTRYDGWAAPKDVEAAAEHAASAQAASPEPA</sequence>
<dbReference type="Pfam" id="PF06054">
    <property type="entry name" value="CoiA_nuc"/>
    <property type="match status" value="1"/>
</dbReference>
<evidence type="ECO:0000259" key="1">
    <source>
        <dbReference type="Pfam" id="PF06054"/>
    </source>
</evidence>
<comment type="caution">
    <text evidence="2">The sequence shown here is derived from an EMBL/GenBank/DDBJ whole genome shotgun (WGS) entry which is preliminary data.</text>
</comment>
<feature type="domain" description="Competence protein CoiA nuclease-like" evidence="1">
    <location>
        <begin position="73"/>
        <end position="153"/>
    </location>
</feature>
<reference evidence="2 3" key="1">
    <citation type="journal article" date="2019" name="Int. J. Syst. Evol. Microbiol.">
        <title>The Global Catalogue of Microorganisms (GCM) 10K type strain sequencing project: providing services to taxonomists for standard genome sequencing and annotation.</title>
        <authorList>
            <consortium name="The Broad Institute Genomics Platform"/>
            <consortium name="The Broad Institute Genome Sequencing Center for Infectious Disease"/>
            <person name="Wu L."/>
            <person name="Ma J."/>
        </authorList>
    </citation>
    <scope>NUCLEOTIDE SEQUENCE [LARGE SCALE GENOMIC DNA]</scope>
    <source>
        <strain evidence="2 3">JCM 4395</strain>
    </source>
</reference>
<evidence type="ECO:0000313" key="3">
    <source>
        <dbReference type="Proteomes" id="UP001501777"/>
    </source>
</evidence>
<dbReference type="RefSeq" id="WP_344406994.1">
    <property type="nucleotide sequence ID" value="NZ_BAAASG010000036.1"/>
</dbReference>
<dbReference type="InterPro" id="IPR010330">
    <property type="entry name" value="CoiA_nuc"/>
</dbReference>
<gene>
    <name evidence="2" type="ORF">GCM10010276_88500</name>
</gene>
<proteinExistence type="predicted"/>
<dbReference type="EMBL" id="BAAASG010000036">
    <property type="protein sequence ID" value="GAA2523591.1"/>
    <property type="molecule type" value="Genomic_DNA"/>
</dbReference>
<organism evidence="2 3">
    <name type="scientific">Streptomyces longisporus</name>
    <dbReference type="NCBI Taxonomy" id="1948"/>
    <lineage>
        <taxon>Bacteria</taxon>
        <taxon>Bacillati</taxon>
        <taxon>Actinomycetota</taxon>
        <taxon>Actinomycetes</taxon>
        <taxon>Kitasatosporales</taxon>
        <taxon>Streptomycetaceae</taxon>
        <taxon>Streptomyces</taxon>
    </lineage>
</organism>
<dbReference type="Proteomes" id="UP001501777">
    <property type="component" value="Unassembled WGS sequence"/>
</dbReference>